<dbReference type="GO" id="GO:0003723">
    <property type="term" value="F:RNA binding"/>
    <property type="evidence" value="ECO:0007669"/>
    <property type="project" value="UniProtKB-UniRule"/>
</dbReference>
<name>A0A2G8JGI5_STIJA</name>
<protein>
    <recommendedName>
        <fullName evidence="4">RRM domain-containing protein</fullName>
    </recommendedName>
</protein>
<dbReference type="PANTHER" id="PTHR23236">
    <property type="entry name" value="EUKARYOTIC TRANSLATION INITIATION FACTOR 4B/4H"/>
    <property type="match status" value="1"/>
</dbReference>
<keyword evidence="6" id="KW-1185">Reference proteome</keyword>
<dbReference type="STRING" id="307972.A0A2G8JGI5"/>
<evidence type="ECO:0000313" key="5">
    <source>
        <dbReference type="EMBL" id="PIK34853.1"/>
    </source>
</evidence>
<keyword evidence="1 2" id="KW-0694">RNA-binding</keyword>
<dbReference type="AlphaFoldDB" id="A0A2G8JGI5"/>
<dbReference type="SUPFAM" id="SSF54928">
    <property type="entry name" value="RNA-binding domain, RBD"/>
    <property type="match status" value="1"/>
</dbReference>
<gene>
    <name evidence="5" type="ORF">BSL78_28323</name>
</gene>
<evidence type="ECO:0000259" key="4">
    <source>
        <dbReference type="PROSITE" id="PS50102"/>
    </source>
</evidence>
<dbReference type="PANTHER" id="PTHR23236:SF11">
    <property type="entry name" value="EUKARYOTIC TRANSLATION INITIATION FACTOR 4H"/>
    <property type="match status" value="1"/>
</dbReference>
<dbReference type="OrthoDB" id="48651at2759"/>
<dbReference type="InterPro" id="IPR035979">
    <property type="entry name" value="RBD_domain_sf"/>
</dbReference>
<sequence>MDMADLIKSIRLVRDRDNDRFKGFCYVEFGDRDSLIQALDLDGALFDSRRLRIDVAEIRQKDGGRGRGRGRGGPDRGRGGRYGGGPPQGYAEQGEIMSRRHFENSISMCTAPV</sequence>
<dbReference type="InterPro" id="IPR000504">
    <property type="entry name" value="RRM_dom"/>
</dbReference>
<comment type="caution">
    <text evidence="5">The sequence shown here is derived from an EMBL/GenBank/DDBJ whole genome shotgun (WGS) entry which is preliminary data.</text>
</comment>
<dbReference type="InterPro" id="IPR012677">
    <property type="entry name" value="Nucleotide-bd_a/b_plait_sf"/>
</dbReference>
<proteinExistence type="predicted"/>
<dbReference type="EMBL" id="MRZV01002060">
    <property type="protein sequence ID" value="PIK34853.1"/>
    <property type="molecule type" value="Genomic_DNA"/>
</dbReference>
<feature type="domain" description="RRM" evidence="4">
    <location>
        <begin position="1"/>
        <end position="58"/>
    </location>
</feature>
<accession>A0A2G8JGI5</accession>
<organism evidence="5 6">
    <name type="scientific">Stichopus japonicus</name>
    <name type="common">Sea cucumber</name>
    <dbReference type="NCBI Taxonomy" id="307972"/>
    <lineage>
        <taxon>Eukaryota</taxon>
        <taxon>Metazoa</taxon>
        <taxon>Echinodermata</taxon>
        <taxon>Eleutherozoa</taxon>
        <taxon>Echinozoa</taxon>
        <taxon>Holothuroidea</taxon>
        <taxon>Aspidochirotacea</taxon>
        <taxon>Aspidochirotida</taxon>
        <taxon>Stichopodidae</taxon>
        <taxon>Apostichopus</taxon>
    </lineage>
</organism>
<evidence type="ECO:0000256" key="3">
    <source>
        <dbReference type="SAM" id="MobiDB-lite"/>
    </source>
</evidence>
<reference evidence="5 6" key="1">
    <citation type="journal article" date="2017" name="PLoS Biol.">
        <title>The sea cucumber genome provides insights into morphological evolution and visceral regeneration.</title>
        <authorList>
            <person name="Zhang X."/>
            <person name="Sun L."/>
            <person name="Yuan J."/>
            <person name="Sun Y."/>
            <person name="Gao Y."/>
            <person name="Zhang L."/>
            <person name="Li S."/>
            <person name="Dai H."/>
            <person name="Hamel J.F."/>
            <person name="Liu C."/>
            <person name="Yu Y."/>
            <person name="Liu S."/>
            <person name="Lin W."/>
            <person name="Guo K."/>
            <person name="Jin S."/>
            <person name="Xu P."/>
            <person name="Storey K.B."/>
            <person name="Huan P."/>
            <person name="Zhang T."/>
            <person name="Zhou Y."/>
            <person name="Zhang J."/>
            <person name="Lin C."/>
            <person name="Li X."/>
            <person name="Xing L."/>
            <person name="Huo D."/>
            <person name="Sun M."/>
            <person name="Wang L."/>
            <person name="Mercier A."/>
            <person name="Li F."/>
            <person name="Yang H."/>
            <person name="Xiang J."/>
        </authorList>
    </citation>
    <scope>NUCLEOTIDE SEQUENCE [LARGE SCALE GENOMIC DNA]</scope>
    <source>
        <strain evidence="5">Shaxun</strain>
        <tissue evidence="5">Muscle</tissue>
    </source>
</reference>
<dbReference type="Gene3D" id="3.30.70.330">
    <property type="match status" value="1"/>
</dbReference>
<evidence type="ECO:0000313" key="6">
    <source>
        <dbReference type="Proteomes" id="UP000230750"/>
    </source>
</evidence>
<feature type="region of interest" description="Disordered" evidence="3">
    <location>
        <begin position="57"/>
        <end position="92"/>
    </location>
</feature>
<dbReference type="PROSITE" id="PS50102">
    <property type="entry name" value="RRM"/>
    <property type="match status" value="1"/>
</dbReference>
<dbReference type="Proteomes" id="UP000230750">
    <property type="component" value="Unassembled WGS sequence"/>
</dbReference>
<evidence type="ECO:0000256" key="1">
    <source>
        <dbReference type="ARBA" id="ARBA00022884"/>
    </source>
</evidence>
<evidence type="ECO:0000256" key="2">
    <source>
        <dbReference type="PROSITE-ProRule" id="PRU00176"/>
    </source>
</evidence>
<dbReference type="Pfam" id="PF00076">
    <property type="entry name" value="RRM_1"/>
    <property type="match status" value="1"/>
</dbReference>